<dbReference type="GO" id="GO:0005886">
    <property type="term" value="C:plasma membrane"/>
    <property type="evidence" value="ECO:0007669"/>
    <property type="project" value="UniProtKB-SubCell"/>
</dbReference>
<feature type="transmembrane region" description="Helical" evidence="6">
    <location>
        <begin position="35"/>
        <end position="56"/>
    </location>
</feature>
<dbReference type="PANTHER" id="PTHR42920:SF5">
    <property type="entry name" value="EAMA DOMAIN-CONTAINING PROTEIN"/>
    <property type="match status" value="1"/>
</dbReference>
<proteinExistence type="predicted"/>
<feature type="transmembrane region" description="Helical" evidence="6">
    <location>
        <begin position="77"/>
        <end position="100"/>
    </location>
</feature>
<evidence type="ECO:0000256" key="6">
    <source>
        <dbReference type="SAM" id="Phobius"/>
    </source>
</evidence>
<dbReference type="AlphaFoldDB" id="A0A9W6FTV1"/>
<evidence type="ECO:0000313" key="9">
    <source>
        <dbReference type="Proteomes" id="UP001144372"/>
    </source>
</evidence>
<feature type="domain" description="EamA" evidence="7">
    <location>
        <begin position="7"/>
        <end position="147"/>
    </location>
</feature>
<dbReference type="Proteomes" id="UP001144372">
    <property type="component" value="Unassembled WGS sequence"/>
</dbReference>
<keyword evidence="3 6" id="KW-0812">Transmembrane</keyword>
<comment type="subcellular location">
    <subcellularLocation>
        <location evidence="1">Cell membrane</location>
        <topology evidence="1">Multi-pass membrane protein</topology>
    </subcellularLocation>
</comment>
<dbReference type="InterPro" id="IPR000620">
    <property type="entry name" value="EamA_dom"/>
</dbReference>
<name>A0A9W6FTV1_9BACT</name>
<evidence type="ECO:0000313" key="8">
    <source>
        <dbReference type="EMBL" id="GLI34266.1"/>
    </source>
</evidence>
<accession>A0A9W6FTV1</accession>
<organism evidence="8 9">
    <name type="scientific">Desulforhabdus amnigena</name>
    <dbReference type="NCBI Taxonomy" id="40218"/>
    <lineage>
        <taxon>Bacteria</taxon>
        <taxon>Pseudomonadati</taxon>
        <taxon>Thermodesulfobacteriota</taxon>
        <taxon>Syntrophobacteria</taxon>
        <taxon>Syntrophobacterales</taxon>
        <taxon>Syntrophobacteraceae</taxon>
        <taxon>Desulforhabdus</taxon>
    </lineage>
</organism>
<reference evidence="8" key="1">
    <citation type="submission" date="2022-12" db="EMBL/GenBank/DDBJ databases">
        <title>Reference genome sequencing for broad-spectrum identification of bacterial and archaeal isolates by mass spectrometry.</title>
        <authorList>
            <person name="Sekiguchi Y."/>
            <person name="Tourlousse D.M."/>
        </authorList>
    </citation>
    <scope>NUCLEOTIDE SEQUENCE</scope>
    <source>
        <strain evidence="8">ASRB1</strain>
    </source>
</reference>
<dbReference type="InterPro" id="IPR037185">
    <property type="entry name" value="EmrE-like"/>
</dbReference>
<comment type="caution">
    <text evidence="8">The sequence shown here is derived from an EMBL/GenBank/DDBJ whole genome shotgun (WGS) entry which is preliminary data.</text>
</comment>
<evidence type="ECO:0000259" key="7">
    <source>
        <dbReference type="Pfam" id="PF00892"/>
    </source>
</evidence>
<keyword evidence="2" id="KW-1003">Cell membrane</keyword>
<dbReference type="PANTHER" id="PTHR42920">
    <property type="entry name" value="OS03G0707200 PROTEIN-RELATED"/>
    <property type="match status" value="1"/>
</dbReference>
<dbReference type="EMBL" id="BSDR01000001">
    <property type="protein sequence ID" value="GLI34266.1"/>
    <property type="molecule type" value="Genomic_DNA"/>
</dbReference>
<feature type="transmembrane region" description="Helical" evidence="6">
    <location>
        <begin position="218"/>
        <end position="238"/>
    </location>
</feature>
<feature type="domain" description="EamA" evidence="7">
    <location>
        <begin position="156"/>
        <end position="288"/>
    </location>
</feature>
<feature type="transmembrane region" description="Helical" evidence="6">
    <location>
        <begin position="106"/>
        <end position="123"/>
    </location>
</feature>
<feature type="transmembrane region" description="Helical" evidence="6">
    <location>
        <begin position="187"/>
        <end position="206"/>
    </location>
</feature>
<dbReference type="SUPFAM" id="SSF103481">
    <property type="entry name" value="Multidrug resistance efflux transporter EmrE"/>
    <property type="match status" value="2"/>
</dbReference>
<evidence type="ECO:0000256" key="1">
    <source>
        <dbReference type="ARBA" id="ARBA00004651"/>
    </source>
</evidence>
<dbReference type="Pfam" id="PF00892">
    <property type="entry name" value="EamA"/>
    <property type="match status" value="2"/>
</dbReference>
<evidence type="ECO:0000256" key="4">
    <source>
        <dbReference type="ARBA" id="ARBA00022989"/>
    </source>
</evidence>
<dbReference type="RefSeq" id="WP_281793523.1">
    <property type="nucleotide sequence ID" value="NZ_BSDR01000001.1"/>
</dbReference>
<gene>
    <name evidence="8" type="ORF">DAMNIGENAA_16990</name>
</gene>
<evidence type="ECO:0000256" key="5">
    <source>
        <dbReference type="ARBA" id="ARBA00023136"/>
    </source>
</evidence>
<keyword evidence="5 6" id="KW-0472">Membrane</keyword>
<keyword evidence="9" id="KW-1185">Reference proteome</keyword>
<dbReference type="InterPro" id="IPR051258">
    <property type="entry name" value="Diverse_Substrate_Transporter"/>
</dbReference>
<sequence length="312" mass="33822">MKKRTLRADILLILTATIWGFAFVAQRVGMDYVGPFTFNAVRFALGSLSLIPLLLFNHRQEIKYRKILPGRNRKMSLSAGCFAGLALYLGASLQQVGLIYTTAGKAGFITGLYVVIVPIMGLFWRQRPELGTWAGALLAAVGLYLLSVTGKFTISYGDLLVLAGAFFWASHVHLVGWFSARVGSIKLAFLQFAVCSFLSFITAFAVESISLQSILRGLLPILYGGFMSVGIAYTLQVVAQQEANPAHASIILSLESVFAAVGGWILLSETLPVRGLIGCGLMLSGMLLSQFNITADSLRTFMKAFPTRTTST</sequence>
<feature type="transmembrane region" description="Helical" evidence="6">
    <location>
        <begin position="159"/>
        <end position="180"/>
    </location>
</feature>
<feature type="transmembrane region" description="Helical" evidence="6">
    <location>
        <begin position="130"/>
        <end position="147"/>
    </location>
</feature>
<evidence type="ECO:0000256" key="2">
    <source>
        <dbReference type="ARBA" id="ARBA00022475"/>
    </source>
</evidence>
<protein>
    <submittedName>
        <fullName evidence="8">Transporter</fullName>
    </submittedName>
</protein>
<feature type="transmembrane region" description="Helical" evidence="6">
    <location>
        <begin position="250"/>
        <end position="267"/>
    </location>
</feature>
<keyword evidence="4 6" id="KW-1133">Transmembrane helix</keyword>
<evidence type="ECO:0000256" key="3">
    <source>
        <dbReference type="ARBA" id="ARBA00022692"/>
    </source>
</evidence>
<feature type="transmembrane region" description="Helical" evidence="6">
    <location>
        <begin position="273"/>
        <end position="293"/>
    </location>
</feature>